<accession>A0A560HVN4</accession>
<dbReference type="EMBL" id="VITT01000023">
    <property type="protein sequence ID" value="TWB50663.1"/>
    <property type="molecule type" value="Genomic_DNA"/>
</dbReference>
<comment type="caution">
    <text evidence="6">The sequence shown here is derived from an EMBL/GenBank/DDBJ whole genome shotgun (WGS) entry which is preliminary data.</text>
</comment>
<dbReference type="PROSITE" id="PS50931">
    <property type="entry name" value="HTH_LYSR"/>
    <property type="match status" value="1"/>
</dbReference>
<keyword evidence="3 6" id="KW-0238">DNA-binding</keyword>
<keyword evidence="4" id="KW-0804">Transcription</keyword>
<dbReference type="Proteomes" id="UP000318050">
    <property type="component" value="Unassembled WGS sequence"/>
</dbReference>
<dbReference type="Gene3D" id="1.10.10.10">
    <property type="entry name" value="Winged helix-like DNA-binding domain superfamily/Winged helix DNA-binding domain"/>
    <property type="match status" value="1"/>
</dbReference>
<dbReference type="Gene3D" id="3.40.190.290">
    <property type="match status" value="1"/>
</dbReference>
<proteinExistence type="inferred from homology"/>
<name>A0A560HVN4_9PROT</name>
<feature type="domain" description="HTH lysR-type" evidence="5">
    <location>
        <begin position="1"/>
        <end position="58"/>
    </location>
</feature>
<dbReference type="Pfam" id="PF03466">
    <property type="entry name" value="LysR_substrate"/>
    <property type="match status" value="1"/>
</dbReference>
<gene>
    <name evidence="6" type="ORF">FBZ92_12383</name>
</gene>
<evidence type="ECO:0000256" key="1">
    <source>
        <dbReference type="ARBA" id="ARBA00009437"/>
    </source>
</evidence>
<dbReference type="OrthoDB" id="9808620at2"/>
<dbReference type="InterPro" id="IPR000847">
    <property type="entry name" value="LysR_HTH_N"/>
</dbReference>
<organism evidence="6 7">
    <name type="scientific">Nitrospirillum amazonense</name>
    <dbReference type="NCBI Taxonomy" id="28077"/>
    <lineage>
        <taxon>Bacteria</taxon>
        <taxon>Pseudomonadati</taxon>
        <taxon>Pseudomonadota</taxon>
        <taxon>Alphaproteobacteria</taxon>
        <taxon>Rhodospirillales</taxon>
        <taxon>Azospirillaceae</taxon>
        <taxon>Nitrospirillum</taxon>
    </lineage>
</organism>
<dbReference type="InterPro" id="IPR005119">
    <property type="entry name" value="LysR_subst-bd"/>
</dbReference>
<evidence type="ECO:0000259" key="5">
    <source>
        <dbReference type="PROSITE" id="PS50931"/>
    </source>
</evidence>
<dbReference type="SUPFAM" id="SSF53850">
    <property type="entry name" value="Periplasmic binding protein-like II"/>
    <property type="match status" value="1"/>
</dbReference>
<dbReference type="PANTHER" id="PTHR30419">
    <property type="entry name" value="HTH-TYPE TRANSCRIPTIONAL REGULATOR YBHD"/>
    <property type="match status" value="1"/>
</dbReference>
<dbReference type="InterPro" id="IPR050950">
    <property type="entry name" value="HTH-type_LysR_regulators"/>
</dbReference>
<keyword evidence="2" id="KW-0805">Transcription regulation</keyword>
<evidence type="ECO:0000256" key="3">
    <source>
        <dbReference type="ARBA" id="ARBA00023125"/>
    </source>
</evidence>
<dbReference type="AlphaFoldDB" id="A0A560HVN4"/>
<evidence type="ECO:0000256" key="4">
    <source>
        <dbReference type="ARBA" id="ARBA00023163"/>
    </source>
</evidence>
<evidence type="ECO:0000313" key="7">
    <source>
        <dbReference type="Proteomes" id="UP000318050"/>
    </source>
</evidence>
<dbReference type="GO" id="GO:0003700">
    <property type="term" value="F:DNA-binding transcription factor activity"/>
    <property type="evidence" value="ECO:0007669"/>
    <property type="project" value="InterPro"/>
</dbReference>
<dbReference type="PANTHER" id="PTHR30419:SF8">
    <property type="entry name" value="NITROGEN ASSIMILATION TRANSCRIPTIONAL ACTIVATOR-RELATED"/>
    <property type="match status" value="1"/>
</dbReference>
<evidence type="ECO:0000256" key="2">
    <source>
        <dbReference type="ARBA" id="ARBA00023015"/>
    </source>
</evidence>
<evidence type="ECO:0000313" key="6">
    <source>
        <dbReference type="EMBL" id="TWB50663.1"/>
    </source>
</evidence>
<comment type="similarity">
    <text evidence="1">Belongs to the LysR transcriptional regulatory family.</text>
</comment>
<dbReference type="GO" id="GO:0005829">
    <property type="term" value="C:cytosol"/>
    <property type="evidence" value="ECO:0007669"/>
    <property type="project" value="TreeGrafter"/>
</dbReference>
<dbReference type="InterPro" id="IPR036390">
    <property type="entry name" value="WH_DNA-bd_sf"/>
</dbReference>
<reference evidence="6 7" key="1">
    <citation type="submission" date="2019-06" db="EMBL/GenBank/DDBJ databases">
        <title>Genomic Encyclopedia of Type Strains, Phase IV (KMG-V): Genome sequencing to study the core and pangenomes of soil and plant-associated prokaryotes.</title>
        <authorList>
            <person name="Whitman W."/>
        </authorList>
    </citation>
    <scope>NUCLEOTIDE SEQUENCE [LARGE SCALE GENOMIC DNA]</scope>
    <source>
        <strain evidence="6 7">BR 11140</strain>
    </source>
</reference>
<dbReference type="InterPro" id="IPR036388">
    <property type="entry name" value="WH-like_DNA-bd_sf"/>
</dbReference>
<dbReference type="SUPFAM" id="SSF46785">
    <property type="entry name" value="Winged helix' DNA-binding domain"/>
    <property type="match status" value="1"/>
</dbReference>
<protein>
    <submittedName>
        <fullName evidence="6">DNA-binding transcriptional LysR family regulator</fullName>
    </submittedName>
</protein>
<dbReference type="Pfam" id="PF00126">
    <property type="entry name" value="HTH_1"/>
    <property type="match status" value="1"/>
</dbReference>
<sequence length="313" mass="34212">MYLDLLRVYHETVQRGSIRAAAEILNVAPSSVSRVVAELERRIGTRLLDRSVGGVIPTHAGRIVAEYARKVVLEYQSLCSDLNDARGMKGVLIRIAVVEGMVWESAMMPLAKLKRDYDGLVFRVDVLPPSEIGPALKRGDSDVGITLCHQADPELTVAASVPDPIRLITPVGHPLLGRGPVTMREVAQYSLGLIHETGGLRRLIDQAALDENVRLEPVLESSSVAALRSFVLLGGGVSLLNERTVEMDRRRGVIQICPVASEPLEFATIDVIKLRTRRLSKILFKLIDDICAGLKDVKLPFYADAVSAQSPLL</sequence>
<dbReference type="GO" id="GO:0003677">
    <property type="term" value="F:DNA binding"/>
    <property type="evidence" value="ECO:0007669"/>
    <property type="project" value="UniProtKB-KW"/>
</dbReference>